<feature type="transmembrane region" description="Helical" evidence="1">
    <location>
        <begin position="156"/>
        <end position="178"/>
    </location>
</feature>
<dbReference type="PANTHER" id="PTHR44757">
    <property type="entry name" value="DIGUANYLATE CYCLASE DGCP"/>
    <property type="match status" value="1"/>
</dbReference>
<dbReference type="InterPro" id="IPR029787">
    <property type="entry name" value="Nucleotide_cyclase"/>
</dbReference>
<feature type="domain" description="MHYT" evidence="4">
    <location>
        <begin position="21"/>
        <end position="217"/>
    </location>
</feature>
<dbReference type="SUPFAM" id="SSF55073">
    <property type="entry name" value="Nucleotide cyclase"/>
    <property type="match status" value="1"/>
</dbReference>
<feature type="domain" description="GGDEF" evidence="3">
    <location>
        <begin position="299"/>
        <end position="434"/>
    </location>
</feature>
<dbReference type="CDD" id="cd01948">
    <property type="entry name" value="EAL"/>
    <property type="match status" value="1"/>
</dbReference>
<dbReference type="InterPro" id="IPR005330">
    <property type="entry name" value="MHYT_dom"/>
</dbReference>
<feature type="domain" description="EAL" evidence="2">
    <location>
        <begin position="440"/>
        <end position="694"/>
    </location>
</feature>
<feature type="transmembrane region" description="Helical" evidence="1">
    <location>
        <begin position="233"/>
        <end position="254"/>
    </location>
</feature>
<accession>A0ABV7LKT2</accession>
<proteinExistence type="predicted"/>
<sequence length="716" mass="78576">MEFWRFDTTNPALGPLLESSYDPLIVTLSIAISCFAGLTALMLADRMLASSSAMVKAWWNIGGAVAMGCGIWAMHFSAMLAFSVEGHAHMEYTLGLTVLSLVPAILGSGAALHFMAHPNLKAHQLVGGALLMAVGIGSMHYTGMEAMRMEGLRYDFLFFCLSIGVAFLLALAALYLHFRVRKLPALSENGMTLVAGVFMGFAVAGMHYTAMGASRFYEVPVPVGHGALLSDGAMAATIGGFAGLILGLSLLATWMDRQKAIQRMLEQLANTDALTGLPNRAHFRQCLELALSRSRRQGTRLAVFFMDLDDFKTINDSLGHATGDRVLEEFAMRLVGPIRSEDTVARFGGDEFIILVQDLNMPEDAAKTAERLLQAMEPPIEFDDWKLHAQASIGISIYPDDSERADELIQQADAAMYRAKSDDLGYHFFDQTLTDRAMLRVRLVNDLRDALKEGQLFLQYQPLVNLRTGEWVGLEALARWRHHQEGDISPSLFVPLAERTGLGVQLGEWALRQACHQGRRWLDDDLEFGRIAVNIAAPQLARPGFVSQLRHILEATDFPARCLELEITESSLMHSDQATIDRLHEIRSMGVSLAIDDFGTGYSSLSYLKSLPINKLKLDRTFIQGVLTDPRDQAIFRAMADMGISLGFTVLAEGIETEAQGQCVLQLGCRMGQGFFFARPSDVDVITVALRGAAERAPVSLPLRPSVVRGGSGAEW</sequence>
<dbReference type="NCBIfam" id="TIGR00254">
    <property type="entry name" value="GGDEF"/>
    <property type="match status" value="1"/>
</dbReference>
<dbReference type="SMART" id="SM00267">
    <property type="entry name" value="GGDEF"/>
    <property type="match status" value="1"/>
</dbReference>
<reference evidence="6" key="1">
    <citation type="journal article" date="2019" name="Int. J. Syst. Evol. Microbiol.">
        <title>The Global Catalogue of Microorganisms (GCM) 10K type strain sequencing project: providing services to taxonomists for standard genome sequencing and annotation.</title>
        <authorList>
            <consortium name="The Broad Institute Genomics Platform"/>
            <consortium name="The Broad Institute Genome Sequencing Center for Infectious Disease"/>
            <person name="Wu L."/>
            <person name="Ma J."/>
        </authorList>
    </citation>
    <scope>NUCLEOTIDE SEQUENCE [LARGE SCALE GENOMIC DNA]</scope>
    <source>
        <strain evidence="6">CECT 7698</strain>
    </source>
</reference>
<dbReference type="PROSITE" id="PS51257">
    <property type="entry name" value="PROKAR_LIPOPROTEIN"/>
    <property type="match status" value="1"/>
</dbReference>
<feature type="transmembrane region" description="Helical" evidence="1">
    <location>
        <begin position="125"/>
        <end position="144"/>
    </location>
</feature>
<dbReference type="CDD" id="cd01949">
    <property type="entry name" value="GGDEF"/>
    <property type="match status" value="1"/>
</dbReference>
<gene>
    <name evidence="5" type="ORF">ACFOEV_03175</name>
</gene>
<dbReference type="Proteomes" id="UP001595579">
    <property type="component" value="Unassembled WGS sequence"/>
</dbReference>
<dbReference type="PANTHER" id="PTHR44757:SF2">
    <property type="entry name" value="BIOFILM ARCHITECTURE MAINTENANCE PROTEIN MBAA"/>
    <property type="match status" value="1"/>
</dbReference>
<evidence type="ECO:0000259" key="2">
    <source>
        <dbReference type="PROSITE" id="PS50883"/>
    </source>
</evidence>
<keyword evidence="1" id="KW-0812">Transmembrane</keyword>
<dbReference type="SMART" id="SM00052">
    <property type="entry name" value="EAL"/>
    <property type="match status" value="1"/>
</dbReference>
<dbReference type="RefSeq" id="WP_386771523.1">
    <property type="nucleotide sequence ID" value="NZ_JBHRUG010000005.1"/>
</dbReference>
<keyword evidence="6" id="KW-1185">Reference proteome</keyword>
<dbReference type="InterPro" id="IPR000160">
    <property type="entry name" value="GGDEF_dom"/>
</dbReference>
<dbReference type="InterPro" id="IPR001633">
    <property type="entry name" value="EAL_dom"/>
</dbReference>
<dbReference type="InterPro" id="IPR052155">
    <property type="entry name" value="Biofilm_reg_signaling"/>
</dbReference>
<comment type="caution">
    <text evidence="5">The sequence shown here is derived from an EMBL/GenBank/DDBJ whole genome shotgun (WGS) entry which is preliminary data.</text>
</comment>
<dbReference type="Pfam" id="PF03707">
    <property type="entry name" value="MHYT"/>
    <property type="match status" value="2"/>
</dbReference>
<dbReference type="Gene3D" id="3.30.70.270">
    <property type="match status" value="1"/>
</dbReference>
<dbReference type="PROSITE" id="PS50924">
    <property type="entry name" value="MHYT"/>
    <property type="match status" value="1"/>
</dbReference>
<dbReference type="PROSITE" id="PS50887">
    <property type="entry name" value="GGDEF"/>
    <property type="match status" value="1"/>
</dbReference>
<dbReference type="PROSITE" id="PS50883">
    <property type="entry name" value="EAL"/>
    <property type="match status" value="1"/>
</dbReference>
<dbReference type="InterPro" id="IPR043128">
    <property type="entry name" value="Rev_trsase/Diguanyl_cyclase"/>
</dbReference>
<keyword evidence="1" id="KW-0472">Membrane</keyword>
<evidence type="ECO:0000313" key="6">
    <source>
        <dbReference type="Proteomes" id="UP001595579"/>
    </source>
</evidence>
<evidence type="ECO:0000259" key="4">
    <source>
        <dbReference type="PROSITE" id="PS50924"/>
    </source>
</evidence>
<feature type="transmembrane region" description="Helical" evidence="1">
    <location>
        <begin position="24"/>
        <end position="45"/>
    </location>
</feature>
<feature type="transmembrane region" description="Helical" evidence="1">
    <location>
        <begin position="190"/>
        <end position="213"/>
    </location>
</feature>
<dbReference type="SUPFAM" id="SSF141868">
    <property type="entry name" value="EAL domain-like"/>
    <property type="match status" value="1"/>
</dbReference>
<dbReference type="Pfam" id="PF00990">
    <property type="entry name" value="GGDEF"/>
    <property type="match status" value="1"/>
</dbReference>
<dbReference type="InterPro" id="IPR035919">
    <property type="entry name" value="EAL_sf"/>
</dbReference>
<name>A0ABV7LKT2_9GAMM</name>
<feature type="transmembrane region" description="Helical" evidence="1">
    <location>
        <begin position="57"/>
        <end position="82"/>
    </location>
</feature>
<keyword evidence="1" id="KW-1133">Transmembrane helix</keyword>
<evidence type="ECO:0000259" key="3">
    <source>
        <dbReference type="PROSITE" id="PS50887"/>
    </source>
</evidence>
<organism evidence="5 6">
    <name type="scientific">Litchfieldella rifensis</name>
    <dbReference type="NCBI Taxonomy" id="762643"/>
    <lineage>
        <taxon>Bacteria</taxon>
        <taxon>Pseudomonadati</taxon>
        <taxon>Pseudomonadota</taxon>
        <taxon>Gammaproteobacteria</taxon>
        <taxon>Oceanospirillales</taxon>
        <taxon>Halomonadaceae</taxon>
        <taxon>Litchfieldella</taxon>
    </lineage>
</organism>
<evidence type="ECO:0000313" key="5">
    <source>
        <dbReference type="EMBL" id="MFC3282608.1"/>
    </source>
</evidence>
<feature type="transmembrane region" description="Helical" evidence="1">
    <location>
        <begin position="94"/>
        <end position="113"/>
    </location>
</feature>
<dbReference type="Pfam" id="PF00563">
    <property type="entry name" value="EAL"/>
    <property type="match status" value="1"/>
</dbReference>
<dbReference type="EMBL" id="JBHRUG010000005">
    <property type="protein sequence ID" value="MFC3282608.1"/>
    <property type="molecule type" value="Genomic_DNA"/>
</dbReference>
<protein>
    <submittedName>
        <fullName evidence="5">Bifunctional diguanylate cyclase/phosphodiesterase</fullName>
    </submittedName>
</protein>
<dbReference type="Gene3D" id="3.20.20.450">
    <property type="entry name" value="EAL domain"/>
    <property type="match status" value="1"/>
</dbReference>
<evidence type="ECO:0000256" key="1">
    <source>
        <dbReference type="PROSITE-ProRule" id="PRU00244"/>
    </source>
</evidence>